<dbReference type="GO" id="GO:0060271">
    <property type="term" value="P:cilium assembly"/>
    <property type="evidence" value="ECO:0007669"/>
    <property type="project" value="InterPro"/>
</dbReference>
<dbReference type="GO" id="GO:0097500">
    <property type="term" value="P:receptor localization to non-motile cilium"/>
    <property type="evidence" value="ECO:0007669"/>
    <property type="project" value="TreeGrafter"/>
</dbReference>
<organism evidence="1 2">
    <name type="scientific">Pogonomyrmex barbatus</name>
    <name type="common">red harvester ant</name>
    <dbReference type="NCBI Taxonomy" id="144034"/>
    <lineage>
        <taxon>Eukaryota</taxon>
        <taxon>Metazoa</taxon>
        <taxon>Ecdysozoa</taxon>
        <taxon>Arthropoda</taxon>
        <taxon>Hexapoda</taxon>
        <taxon>Insecta</taxon>
        <taxon>Pterygota</taxon>
        <taxon>Neoptera</taxon>
        <taxon>Endopterygota</taxon>
        <taxon>Hymenoptera</taxon>
        <taxon>Apocrita</taxon>
        <taxon>Aculeata</taxon>
        <taxon>Formicoidea</taxon>
        <taxon>Formicidae</taxon>
        <taxon>Myrmicinae</taxon>
        <taxon>Pogonomyrmex</taxon>
    </lineage>
</organism>
<dbReference type="PANTHER" id="PTHR28596">
    <property type="entry name" value="BBSOME-INTERACTING PROTEIN 1"/>
    <property type="match status" value="1"/>
</dbReference>
<protein>
    <submittedName>
        <fullName evidence="2">BBSome-interacting protein 1</fullName>
    </submittedName>
</protein>
<proteinExistence type="predicted"/>
<dbReference type="CTD" id="92482"/>
<dbReference type="KEGG" id="pbar:105431023"/>
<dbReference type="GeneID" id="105431023"/>
<dbReference type="InterPro" id="IPR028233">
    <property type="entry name" value="BBIP10"/>
</dbReference>
<evidence type="ECO:0000313" key="1">
    <source>
        <dbReference type="Proteomes" id="UP000504615"/>
    </source>
</evidence>
<name>A0A6I9WN81_9HYME</name>
<dbReference type="Pfam" id="PF14777">
    <property type="entry name" value="BBIP10"/>
    <property type="match status" value="1"/>
</dbReference>
<dbReference type="GO" id="GO:0034464">
    <property type="term" value="C:BBSome"/>
    <property type="evidence" value="ECO:0007669"/>
    <property type="project" value="InterPro"/>
</dbReference>
<dbReference type="AlphaFoldDB" id="A0A6I9WN81"/>
<dbReference type="Proteomes" id="UP000504615">
    <property type="component" value="Unplaced"/>
</dbReference>
<evidence type="ECO:0000313" key="2">
    <source>
        <dbReference type="RefSeq" id="XP_011643231.1"/>
    </source>
</evidence>
<sequence length="75" mass="8537">MSEPTDTDGQVEQCDIVLPRQGLLYQEDTLTYILCKPKLIPLKSVTLEKLEKMQRDAEIKVRETQEAESSLDANV</sequence>
<keyword evidence="1" id="KW-1185">Reference proteome</keyword>
<accession>A0A6I9WN81</accession>
<gene>
    <name evidence="2" type="primary">LOC105431023</name>
</gene>
<dbReference type="OrthoDB" id="2154978at2759"/>
<dbReference type="PANTHER" id="PTHR28596:SF1">
    <property type="entry name" value="BBSOME-INTERACTING PROTEIN 1"/>
    <property type="match status" value="1"/>
</dbReference>
<dbReference type="RefSeq" id="XP_011643231.1">
    <property type="nucleotide sequence ID" value="XM_011644929.2"/>
</dbReference>
<reference evidence="2" key="1">
    <citation type="submission" date="2025-08" db="UniProtKB">
        <authorList>
            <consortium name="RefSeq"/>
        </authorList>
    </citation>
    <scope>IDENTIFICATION</scope>
</reference>